<comment type="caution">
    <text evidence="1">The sequence shown here is derived from an EMBL/GenBank/DDBJ whole genome shotgun (WGS) entry which is preliminary data.</text>
</comment>
<protein>
    <submittedName>
        <fullName evidence="1">Uncharacterized protein</fullName>
    </submittedName>
</protein>
<dbReference type="Proteomes" id="UP001140091">
    <property type="component" value="Unassembled WGS sequence"/>
</dbReference>
<evidence type="ECO:0000313" key="1">
    <source>
        <dbReference type="EMBL" id="KAJ2923601.1"/>
    </source>
</evidence>
<evidence type="ECO:0000313" key="2">
    <source>
        <dbReference type="Proteomes" id="UP001140091"/>
    </source>
</evidence>
<reference evidence="1" key="1">
    <citation type="submission" date="2022-06" db="EMBL/GenBank/DDBJ databases">
        <title>Genome Sequence of Candolleomyces eurysporus.</title>
        <authorList>
            <person name="Buettner E."/>
        </authorList>
    </citation>
    <scope>NUCLEOTIDE SEQUENCE</scope>
    <source>
        <strain evidence="1">VTCC 930004</strain>
    </source>
</reference>
<sequence>MVAATVEEASAQALDEQSRAISEYIAAQTSLDVVTECLETSPDYFNLNQLSESLPPLSKAPLPSARERIKRILARLGQLDDHVDTFKARVDDALAQFSLPESEQAIGPFPLRDLIREAHSIKDELDIINSKTPAVVELKRSISGKVQLALERMVGKEQLWKKFVTAAKEKATATSAACVQYNSEHHFQTALHNTNPALQVIFFAIIALHVLFTIPRRSCRFILQIYRYSLQLALSFGKSSLPQRDKTLLANIPEDPETLLKQFHLEGKSTIRAVCPDPKCHFQYDPTFDGSSPIPRYPSRCNHRRFAGGKRCKQPLLRPKTYHDAVIHVPIKSFVSFSLKDWVSNLISRPGIEDMLDNAWKGGSDAQTNELRDIFDGSVLQNFQGPDGNLFSAHGDEGHYAFSLCVDFFNPSGNKQSGQKKSVGIISLVCLNLPPGERYKPENMFLAGIIPGPNEPTLDCINHYLTPLVSELLEFWQPGVFISRTHKYPMGRVVRCALVAVVCDIPAARKTAGFAAVKHEFFCSICKCRKSRDGFVGRPYQDWERRSNTECREHAEKYRSAADEKSRLLAFNEYGVRWSELLRLPYFDPSRFVVVDAMHNLFLGLIQEHCKHILGLELASSPVEKVLTLPLDTTWESFPPKDRAAIRYLQATLESPLNGDEDDREAMIKRFARRSATALLYICTSLGLNSQPATSNKRKTPTKTEMATTLADWRLKQLEQPGVGAAPGISAGHVFVEEDMHEIRQDIEAMLSPSWTSSIPANLGLPDSAMGIPGLEYSQKSVQASATTGDHVIVICYWCCHCP</sequence>
<gene>
    <name evidence="1" type="ORF">H1R20_g13494</name>
</gene>
<feature type="non-terminal residue" evidence="1">
    <location>
        <position position="803"/>
    </location>
</feature>
<keyword evidence="2" id="KW-1185">Reference proteome</keyword>
<dbReference type="PANTHER" id="PTHR46579">
    <property type="entry name" value="F5/8 TYPE C DOMAIN-CONTAINING PROTEIN-RELATED"/>
    <property type="match status" value="1"/>
</dbReference>
<dbReference type="EMBL" id="JANBPK010001308">
    <property type="protein sequence ID" value="KAJ2923601.1"/>
    <property type="molecule type" value="Genomic_DNA"/>
</dbReference>
<dbReference type="AlphaFoldDB" id="A0A9W8MAS6"/>
<name>A0A9W8MAS6_9AGAR</name>
<dbReference type="PANTHER" id="PTHR46579:SF2">
    <property type="entry name" value="C2H2-TYPE DOMAIN-CONTAINING PROTEIN"/>
    <property type="match status" value="1"/>
</dbReference>
<proteinExistence type="predicted"/>
<dbReference type="Pfam" id="PF02992">
    <property type="entry name" value="Transposase_21"/>
    <property type="match status" value="1"/>
</dbReference>
<dbReference type="InterPro" id="IPR004242">
    <property type="entry name" value="Transposase_21"/>
</dbReference>
<accession>A0A9W8MAS6</accession>
<organism evidence="1 2">
    <name type="scientific">Candolleomyces eurysporus</name>
    <dbReference type="NCBI Taxonomy" id="2828524"/>
    <lineage>
        <taxon>Eukaryota</taxon>
        <taxon>Fungi</taxon>
        <taxon>Dikarya</taxon>
        <taxon>Basidiomycota</taxon>
        <taxon>Agaricomycotina</taxon>
        <taxon>Agaricomycetes</taxon>
        <taxon>Agaricomycetidae</taxon>
        <taxon>Agaricales</taxon>
        <taxon>Agaricineae</taxon>
        <taxon>Psathyrellaceae</taxon>
        <taxon>Candolleomyces</taxon>
    </lineage>
</organism>
<dbReference type="OrthoDB" id="3269001at2759"/>